<dbReference type="SMART" id="SM00020">
    <property type="entry name" value="Tryp_SPc"/>
    <property type="match status" value="1"/>
</dbReference>
<gene>
    <name evidence="9" type="ORF">J437_LFUL003268</name>
</gene>
<evidence type="ECO:0000313" key="10">
    <source>
        <dbReference type="Proteomes" id="UP000792457"/>
    </source>
</evidence>
<dbReference type="Gene3D" id="2.40.10.10">
    <property type="entry name" value="Trypsin-like serine proteases"/>
    <property type="match status" value="1"/>
</dbReference>
<keyword evidence="4" id="KW-0378">Hydrolase</keyword>
<dbReference type="PROSITE" id="PS50240">
    <property type="entry name" value="TRYPSIN_DOM"/>
    <property type="match status" value="1"/>
</dbReference>
<feature type="domain" description="Peptidase S1" evidence="8">
    <location>
        <begin position="40"/>
        <end position="266"/>
    </location>
</feature>
<dbReference type="GO" id="GO:0004252">
    <property type="term" value="F:serine-type endopeptidase activity"/>
    <property type="evidence" value="ECO:0007669"/>
    <property type="project" value="InterPro"/>
</dbReference>
<evidence type="ECO:0000256" key="7">
    <source>
        <dbReference type="SAM" id="SignalP"/>
    </source>
</evidence>
<reference evidence="9" key="1">
    <citation type="submission" date="2013-04" db="EMBL/GenBank/DDBJ databases">
        <authorList>
            <person name="Qu J."/>
            <person name="Murali S.C."/>
            <person name="Bandaranaike D."/>
            <person name="Bellair M."/>
            <person name="Blankenburg K."/>
            <person name="Chao H."/>
            <person name="Dinh H."/>
            <person name="Doddapaneni H."/>
            <person name="Downs B."/>
            <person name="Dugan-Rocha S."/>
            <person name="Elkadiri S."/>
            <person name="Gnanaolivu R.D."/>
            <person name="Hernandez B."/>
            <person name="Javaid M."/>
            <person name="Jayaseelan J.C."/>
            <person name="Lee S."/>
            <person name="Li M."/>
            <person name="Ming W."/>
            <person name="Munidasa M."/>
            <person name="Muniz J."/>
            <person name="Nguyen L."/>
            <person name="Ongeri F."/>
            <person name="Osuji N."/>
            <person name="Pu L.-L."/>
            <person name="Puazo M."/>
            <person name="Qu C."/>
            <person name="Quiroz J."/>
            <person name="Raj R."/>
            <person name="Weissenberger G."/>
            <person name="Xin Y."/>
            <person name="Zou X."/>
            <person name="Han Y."/>
            <person name="Richards S."/>
            <person name="Worley K."/>
            <person name="Muzny D."/>
            <person name="Gibbs R."/>
        </authorList>
    </citation>
    <scope>NUCLEOTIDE SEQUENCE</scope>
    <source>
        <strain evidence="9">Sampled in the wild</strain>
    </source>
</reference>
<evidence type="ECO:0000259" key="8">
    <source>
        <dbReference type="PROSITE" id="PS50240"/>
    </source>
</evidence>
<comment type="caution">
    <text evidence="9">The sequence shown here is derived from an EMBL/GenBank/DDBJ whole genome shotgun (WGS) entry which is preliminary data.</text>
</comment>
<evidence type="ECO:0000256" key="5">
    <source>
        <dbReference type="ARBA" id="ARBA00022825"/>
    </source>
</evidence>
<dbReference type="InterPro" id="IPR043504">
    <property type="entry name" value="Peptidase_S1_PA_chymotrypsin"/>
</dbReference>
<evidence type="ECO:0000313" key="9">
    <source>
        <dbReference type="EMBL" id="KAG8222287.1"/>
    </source>
</evidence>
<dbReference type="FunFam" id="2.40.10.10:FF:000068">
    <property type="entry name" value="transmembrane protease serine 2"/>
    <property type="match status" value="1"/>
</dbReference>
<dbReference type="InterPro" id="IPR001314">
    <property type="entry name" value="Peptidase_S1A"/>
</dbReference>
<accession>A0A8K0JT88</accession>
<protein>
    <recommendedName>
        <fullName evidence="8">Peptidase S1 domain-containing protein</fullName>
    </recommendedName>
</protein>
<dbReference type="FunFam" id="2.40.10.10:FF:000036">
    <property type="entry name" value="Trypsin beta"/>
    <property type="match status" value="1"/>
</dbReference>
<dbReference type="GO" id="GO:0006508">
    <property type="term" value="P:proteolysis"/>
    <property type="evidence" value="ECO:0007669"/>
    <property type="project" value="UniProtKB-KW"/>
</dbReference>
<proteinExistence type="inferred from homology"/>
<dbReference type="CDD" id="cd00190">
    <property type="entry name" value="Tryp_SPc"/>
    <property type="match status" value="1"/>
</dbReference>
<evidence type="ECO:0000256" key="2">
    <source>
        <dbReference type="ARBA" id="ARBA00007664"/>
    </source>
</evidence>
<keyword evidence="6" id="KW-1015">Disulfide bond</keyword>
<keyword evidence="3" id="KW-0645">Protease</keyword>
<evidence type="ECO:0000256" key="1">
    <source>
        <dbReference type="ARBA" id="ARBA00004239"/>
    </source>
</evidence>
<name>A0A8K0JT88_LADFU</name>
<feature type="chain" id="PRO_5035450795" description="Peptidase S1 domain-containing protein" evidence="7">
    <location>
        <begin position="19"/>
        <end position="268"/>
    </location>
</feature>
<dbReference type="InterPro" id="IPR001254">
    <property type="entry name" value="Trypsin_dom"/>
</dbReference>
<comment type="similarity">
    <text evidence="2">Belongs to the peptidase S1 family.</text>
</comment>
<dbReference type="InterPro" id="IPR050430">
    <property type="entry name" value="Peptidase_S1"/>
</dbReference>
<dbReference type="SUPFAM" id="SSF50494">
    <property type="entry name" value="Trypsin-like serine proteases"/>
    <property type="match status" value="1"/>
</dbReference>
<dbReference type="EMBL" id="KZ308128">
    <property type="protein sequence ID" value="KAG8222287.1"/>
    <property type="molecule type" value="Genomic_DNA"/>
</dbReference>
<keyword evidence="10" id="KW-1185">Reference proteome</keyword>
<dbReference type="OrthoDB" id="8440449at2759"/>
<dbReference type="PANTHER" id="PTHR24276">
    <property type="entry name" value="POLYSERASE-RELATED"/>
    <property type="match status" value="1"/>
</dbReference>
<evidence type="ECO:0000256" key="6">
    <source>
        <dbReference type="ARBA" id="ARBA00023157"/>
    </source>
</evidence>
<evidence type="ECO:0000256" key="4">
    <source>
        <dbReference type="ARBA" id="ARBA00022801"/>
    </source>
</evidence>
<feature type="signal peptide" evidence="7">
    <location>
        <begin position="1"/>
        <end position="18"/>
    </location>
</feature>
<dbReference type="PROSITE" id="PS51257">
    <property type="entry name" value="PROKAR_LIPOPROTEIN"/>
    <property type="match status" value="1"/>
</dbReference>
<comment type="subcellular location">
    <subcellularLocation>
        <location evidence="1">Secreted</location>
        <location evidence="1">Extracellular space</location>
    </subcellularLocation>
</comment>
<keyword evidence="7" id="KW-0732">Signal</keyword>
<evidence type="ECO:0000256" key="3">
    <source>
        <dbReference type="ARBA" id="ARBA00022670"/>
    </source>
</evidence>
<reference evidence="9" key="2">
    <citation type="submission" date="2017-10" db="EMBL/GenBank/DDBJ databases">
        <title>Ladona fulva Genome sequencing and assembly.</title>
        <authorList>
            <person name="Murali S."/>
            <person name="Richards S."/>
            <person name="Bandaranaike D."/>
            <person name="Bellair M."/>
            <person name="Blankenburg K."/>
            <person name="Chao H."/>
            <person name="Dinh H."/>
            <person name="Doddapaneni H."/>
            <person name="Dugan-Rocha S."/>
            <person name="Elkadiri S."/>
            <person name="Gnanaolivu R."/>
            <person name="Hernandez B."/>
            <person name="Skinner E."/>
            <person name="Javaid M."/>
            <person name="Lee S."/>
            <person name="Li M."/>
            <person name="Ming W."/>
            <person name="Munidasa M."/>
            <person name="Muniz J."/>
            <person name="Nguyen L."/>
            <person name="Hughes D."/>
            <person name="Osuji N."/>
            <person name="Pu L.-L."/>
            <person name="Puazo M."/>
            <person name="Qu C."/>
            <person name="Quiroz J."/>
            <person name="Raj R."/>
            <person name="Weissenberger G."/>
            <person name="Xin Y."/>
            <person name="Zou X."/>
            <person name="Han Y."/>
            <person name="Worley K."/>
            <person name="Muzny D."/>
            <person name="Gibbs R."/>
        </authorList>
    </citation>
    <scope>NUCLEOTIDE SEQUENCE</scope>
    <source>
        <strain evidence="9">Sampled in the wild</strain>
    </source>
</reference>
<dbReference type="PRINTS" id="PR00722">
    <property type="entry name" value="CHYMOTRYPSIN"/>
</dbReference>
<dbReference type="GO" id="GO:0005576">
    <property type="term" value="C:extracellular region"/>
    <property type="evidence" value="ECO:0007669"/>
    <property type="project" value="UniProtKB-SubCell"/>
</dbReference>
<keyword evidence="5" id="KW-0720">Serine protease</keyword>
<dbReference type="Proteomes" id="UP000792457">
    <property type="component" value="Unassembled WGS sequence"/>
</dbReference>
<dbReference type="InterPro" id="IPR009003">
    <property type="entry name" value="Peptidase_S1_PA"/>
</dbReference>
<dbReference type="Pfam" id="PF00089">
    <property type="entry name" value="Trypsin"/>
    <property type="match status" value="1"/>
</dbReference>
<dbReference type="PANTHER" id="PTHR24276:SF98">
    <property type="entry name" value="FI18310P1-RELATED"/>
    <property type="match status" value="1"/>
</dbReference>
<organism evidence="9 10">
    <name type="scientific">Ladona fulva</name>
    <name type="common">Scarce chaser dragonfly</name>
    <name type="synonym">Libellula fulva</name>
    <dbReference type="NCBI Taxonomy" id="123851"/>
    <lineage>
        <taxon>Eukaryota</taxon>
        <taxon>Metazoa</taxon>
        <taxon>Ecdysozoa</taxon>
        <taxon>Arthropoda</taxon>
        <taxon>Hexapoda</taxon>
        <taxon>Insecta</taxon>
        <taxon>Pterygota</taxon>
        <taxon>Palaeoptera</taxon>
        <taxon>Odonata</taxon>
        <taxon>Epiprocta</taxon>
        <taxon>Anisoptera</taxon>
        <taxon>Libelluloidea</taxon>
        <taxon>Libellulidae</taxon>
        <taxon>Ladona</taxon>
    </lineage>
</organism>
<sequence>MTLKVVLLVNIVLGCAQAVISGILRTDRESNQFPGPDPYLVGGEIVTDRFFPSVVSLQINKRHVCGGVILQEDAILTAASCIQGDYASSIQVVEGSNQLDVGGTEHKGHEKFPHPGYDIEKSWKNNIAILKLETPIKFRWGVVPVKLPEAGAEIEPGTTASAVGWGSQAAGENATNDLYKVDLPIVDLNVCNETYHPYSLNVFDNEICAGGVEGEGTCDGDTGGPLFIDNEIVGIASWGKPCAEESFPTVFMKVSHYVDWIQETLDSH</sequence>
<dbReference type="AlphaFoldDB" id="A0A8K0JT88"/>